<name>A0A182LTK5_9DIPT</name>
<keyword evidence="6" id="KW-0175">Coiled coil</keyword>
<keyword evidence="9" id="KW-1185">Reference proteome</keyword>
<keyword evidence="4" id="KW-0804">Transcription</keyword>
<evidence type="ECO:0008006" key="10">
    <source>
        <dbReference type="Google" id="ProtNLM"/>
    </source>
</evidence>
<feature type="region of interest" description="Disordered" evidence="7">
    <location>
        <begin position="202"/>
        <end position="242"/>
    </location>
</feature>
<protein>
    <recommendedName>
        <fullName evidence="10">Sin3 histone deacetylase corepressor complex component SDS3</fullName>
    </recommendedName>
</protein>
<evidence type="ECO:0000256" key="1">
    <source>
        <dbReference type="ARBA" id="ARBA00004123"/>
    </source>
</evidence>
<feature type="compositionally biased region" description="Acidic residues" evidence="7">
    <location>
        <begin position="15"/>
        <end position="28"/>
    </location>
</feature>
<feature type="compositionally biased region" description="Polar residues" evidence="7">
    <location>
        <begin position="30"/>
        <end position="39"/>
    </location>
</feature>
<evidence type="ECO:0000256" key="5">
    <source>
        <dbReference type="ARBA" id="ARBA00023242"/>
    </source>
</evidence>
<reference evidence="9" key="1">
    <citation type="submission" date="2013-09" db="EMBL/GenBank/DDBJ databases">
        <title>The Genome Sequence of Anopheles culicifacies species A.</title>
        <authorList>
            <consortium name="The Broad Institute Genomics Platform"/>
            <person name="Neafsey D.E."/>
            <person name="Besansky N."/>
            <person name="Howell P."/>
            <person name="Walton C."/>
            <person name="Young S.K."/>
            <person name="Zeng Q."/>
            <person name="Gargeya S."/>
            <person name="Fitzgerald M."/>
            <person name="Haas B."/>
            <person name="Abouelleil A."/>
            <person name="Allen A.W."/>
            <person name="Alvarado L."/>
            <person name="Arachchi H.M."/>
            <person name="Berlin A.M."/>
            <person name="Chapman S.B."/>
            <person name="Gainer-Dewar J."/>
            <person name="Goldberg J."/>
            <person name="Griggs A."/>
            <person name="Gujja S."/>
            <person name="Hansen M."/>
            <person name="Howarth C."/>
            <person name="Imamovic A."/>
            <person name="Ireland A."/>
            <person name="Larimer J."/>
            <person name="McCowan C."/>
            <person name="Murphy C."/>
            <person name="Pearson M."/>
            <person name="Poon T.W."/>
            <person name="Priest M."/>
            <person name="Roberts A."/>
            <person name="Saif S."/>
            <person name="Shea T."/>
            <person name="Sisk P."/>
            <person name="Sykes S."/>
            <person name="Wortman J."/>
            <person name="Nusbaum C."/>
            <person name="Birren B."/>
        </authorList>
    </citation>
    <scope>NUCLEOTIDE SEQUENCE [LARGE SCALE GENOMIC DNA]</scope>
    <source>
        <strain evidence="9">A-37</strain>
    </source>
</reference>
<dbReference type="InterPro" id="IPR013907">
    <property type="entry name" value="Sds3"/>
</dbReference>
<feature type="region of interest" description="Disordered" evidence="7">
    <location>
        <begin position="1"/>
        <end position="41"/>
    </location>
</feature>
<evidence type="ECO:0000256" key="7">
    <source>
        <dbReference type="SAM" id="MobiDB-lite"/>
    </source>
</evidence>
<evidence type="ECO:0000313" key="9">
    <source>
        <dbReference type="Proteomes" id="UP000075883"/>
    </source>
</evidence>
<keyword evidence="3" id="KW-0805">Transcription regulation</keyword>
<keyword evidence="2" id="KW-0678">Repressor</keyword>
<organism evidence="8 9">
    <name type="scientific">Anopheles culicifacies</name>
    <dbReference type="NCBI Taxonomy" id="139723"/>
    <lineage>
        <taxon>Eukaryota</taxon>
        <taxon>Metazoa</taxon>
        <taxon>Ecdysozoa</taxon>
        <taxon>Arthropoda</taxon>
        <taxon>Hexapoda</taxon>
        <taxon>Insecta</taxon>
        <taxon>Pterygota</taxon>
        <taxon>Neoptera</taxon>
        <taxon>Endopterygota</taxon>
        <taxon>Diptera</taxon>
        <taxon>Nematocera</taxon>
        <taxon>Culicoidea</taxon>
        <taxon>Culicidae</taxon>
        <taxon>Anophelinae</taxon>
        <taxon>Anopheles</taxon>
        <taxon>culicifacies species complex</taxon>
    </lineage>
</organism>
<accession>A0A182LTK5</accession>
<feature type="compositionally biased region" description="Basic and acidic residues" evidence="7">
    <location>
        <begin position="1"/>
        <end position="14"/>
    </location>
</feature>
<dbReference type="AlphaFoldDB" id="A0A182LTK5"/>
<reference evidence="8" key="2">
    <citation type="submission" date="2020-05" db="UniProtKB">
        <authorList>
            <consortium name="EnsemblMetazoa"/>
        </authorList>
    </citation>
    <scope>IDENTIFICATION</scope>
    <source>
        <strain evidence="8">A-37</strain>
    </source>
</reference>
<proteinExistence type="predicted"/>
<dbReference type="EMBL" id="AXCM01001185">
    <property type="status" value="NOT_ANNOTATED_CDS"/>
    <property type="molecule type" value="Genomic_DNA"/>
</dbReference>
<comment type="subcellular location">
    <subcellularLocation>
        <location evidence="1">Nucleus</location>
    </subcellularLocation>
</comment>
<evidence type="ECO:0000256" key="2">
    <source>
        <dbReference type="ARBA" id="ARBA00022491"/>
    </source>
</evidence>
<dbReference type="GO" id="GO:0005654">
    <property type="term" value="C:nucleoplasm"/>
    <property type="evidence" value="ECO:0007669"/>
    <property type="project" value="UniProtKB-ARBA"/>
</dbReference>
<evidence type="ECO:0000256" key="6">
    <source>
        <dbReference type="SAM" id="Coils"/>
    </source>
</evidence>
<keyword evidence="5" id="KW-0539">Nucleus</keyword>
<dbReference type="Pfam" id="PF08598">
    <property type="entry name" value="Sds3"/>
    <property type="match status" value="1"/>
</dbReference>
<dbReference type="PANTHER" id="PTHR21964">
    <property type="entry name" value="BREAST CANCER METASTASIS-SUPPRESSOR 1"/>
    <property type="match status" value="1"/>
</dbReference>
<dbReference type="Proteomes" id="UP000075883">
    <property type="component" value="Unassembled WGS sequence"/>
</dbReference>
<dbReference type="GO" id="GO:0010468">
    <property type="term" value="P:regulation of gene expression"/>
    <property type="evidence" value="ECO:0007669"/>
    <property type="project" value="UniProtKB-ARBA"/>
</dbReference>
<evidence type="ECO:0000256" key="3">
    <source>
        <dbReference type="ARBA" id="ARBA00023015"/>
    </source>
</evidence>
<dbReference type="EnsemblMetazoa" id="ACUA001619-RA">
    <property type="protein sequence ID" value="ACUA001619-PA"/>
    <property type="gene ID" value="ACUA001619"/>
</dbReference>
<dbReference type="VEuPathDB" id="VectorBase:ACUA001619"/>
<feature type="compositionally biased region" description="Gly residues" evidence="7">
    <location>
        <begin position="223"/>
        <end position="235"/>
    </location>
</feature>
<feature type="coiled-coil region" evidence="6">
    <location>
        <begin position="116"/>
        <end position="150"/>
    </location>
</feature>
<evidence type="ECO:0000256" key="4">
    <source>
        <dbReference type="ARBA" id="ARBA00023163"/>
    </source>
</evidence>
<sequence length="317" mass="36126">MDNRQDSAARHDPENDADSVEDTDEASESEMLSGSANQHSVDERLEIKEQMYQDKLANLLGQLELCKQRKHPEYRKIVERLQNELDDRLLLNEVERDYLLACAERDCILEKAAAEKEYEEKKAELIENVIADLEDQKKMIEHEFATMELNGDSIDVKPTVTRKLRRRPNEPLPVPEKRRKPTTNQLTFLLEDKEIEHDLKLISRSKPSSSSRVTQHAINEGASGSGGSSGQGSGGQSSQQTLADTRIEDGKLWYERRWFHRGQPVHVEGRDISRFSANISAIGIEAICVKKTSDGQKVRIFLSHLRRGKVSIKRRAN</sequence>
<dbReference type="SMART" id="SM01401">
    <property type="entry name" value="Sds3"/>
    <property type="match status" value="1"/>
</dbReference>
<evidence type="ECO:0000313" key="8">
    <source>
        <dbReference type="EnsemblMetazoa" id="ACUA001619-PA"/>
    </source>
</evidence>
<feature type="region of interest" description="Disordered" evidence="7">
    <location>
        <begin position="157"/>
        <end position="187"/>
    </location>
</feature>
<dbReference type="STRING" id="139723.A0A182LTK5"/>